<dbReference type="EMBL" id="QDKM01000002">
    <property type="protein sequence ID" value="PVH29921.1"/>
    <property type="molecule type" value="Genomic_DNA"/>
</dbReference>
<proteinExistence type="inferred from homology"/>
<dbReference type="AlphaFoldDB" id="A0A2T8HWW1"/>
<evidence type="ECO:0000313" key="6">
    <source>
        <dbReference type="Proteomes" id="UP000245911"/>
    </source>
</evidence>
<keyword evidence="6" id="KW-1185">Reference proteome</keyword>
<dbReference type="InterPro" id="IPR023346">
    <property type="entry name" value="Lysozyme-like_dom_sf"/>
</dbReference>
<gene>
    <name evidence="5" type="ORF">DDE20_07455</name>
</gene>
<dbReference type="RefSeq" id="WP_116557810.1">
    <property type="nucleotide sequence ID" value="NZ_QDKM01000002.1"/>
</dbReference>
<evidence type="ECO:0000256" key="3">
    <source>
        <dbReference type="SAM" id="SignalP"/>
    </source>
</evidence>
<keyword evidence="3" id="KW-0732">Signal</keyword>
<sequence length="200" mass="21198">MRRVLIALALCGAAGVFGVVMPDAAQANGLRLGSGGTQVSRADTFAAQTRVMDSRLSRQYSASLDTAESGPVARYSGSYSGEFVPMARAAAQRHGIPADLFLRLVHQESRWNPQAVSSAGARGLAQLMPGTALLLGVNADDPAQNLDGGARYLRQMYDRFGDWRLALAAYNAGPGAVERHDGIPPYEETTAYVRIIMGAG</sequence>
<dbReference type="Proteomes" id="UP000245911">
    <property type="component" value="Unassembled WGS sequence"/>
</dbReference>
<evidence type="ECO:0000313" key="5">
    <source>
        <dbReference type="EMBL" id="PVH29921.1"/>
    </source>
</evidence>
<dbReference type="PANTHER" id="PTHR37423:SF2">
    <property type="entry name" value="MEMBRANE-BOUND LYTIC MUREIN TRANSGLYCOSYLASE C"/>
    <property type="match status" value="1"/>
</dbReference>
<protein>
    <submittedName>
        <fullName evidence="5">Lytic transglycosylase</fullName>
    </submittedName>
</protein>
<accession>A0A2T8HWW1</accession>
<feature type="signal peptide" evidence="3">
    <location>
        <begin position="1"/>
        <end position="27"/>
    </location>
</feature>
<evidence type="ECO:0000256" key="1">
    <source>
        <dbReference type="ARBA" id="ARBA00007734"/>
    </source>
</evidence>
<name>A0A2T8HWW1_9RHOB</name>
<comment type="caution">
    <text evidence="5">The sequence shown here is derived from an EMBL/GenBank/DDBJ whole genome shotgun (WGS) entry which is preliminary data.</text>
</comment>
<comment type="similarity">
    <text evidence="1">Belongs to the transglycosylase Slt family.</text>
</comment>
<dbReference type="CDD" id="cd00254">
    <property type="entry name" value="LT-like"/>
    <property type="match status" value="1"/>
</dbReference>
<organism evidence="5 6">
    <name type="scientific">Pararhodobacter oceanensis</name>
    <dbReference type="NCBI Taxonomy" id="2172121"/>
    <lineage>
        <taxon>Bacteria</taxon>
        <taxon>Pseudomonadati</taxon>
        <taxon>Pseudomonadota</taxon>
        <taxon>Alphaproteobacteria</taxon>
        <taxon>Rhodobacterales</taxon>
        <taxon>Paracoccaceae</taxon>
        <taxon>Pararhodobacter</taxon>
    </lineage>
</organism>
<evidence type="ECO:0000256" key="2">
    <source>
        <dbReference type="ARBA" id="ARBA00009387"/>
    </source>
</evidence>
<dbReference type="InterPro" id="IPR008258">
    <property type="entry name" value="Transglycosylase_SLT_dom_1"/>
</dbReference>
<reference evidence="5 6" key="1">
    <citation type="submission" date="2018-04" db="EMBL/GenBank/DDBJ databases">
        <title>Pararhodobacter oceanense sp. nov., isolated from marine intertidal sediment.</title>
        <authorList>
            <person name="Wang X.-L."/>
            <person name="Du Z.-J."/>
        </authorList>
    </citation>
    <scope>NUCLEOTIDE SEQUENCE [LARGE SCALE GENOMIC DNA]</scope>
    <source>
        <strain evidence="5 6">AM505</strain>
    </source>
</reference>
<dbReference type="Pfam" id="PF01464">
    <property type="entry name" value="SLT"/>
    <property type="match status" value="1"/>
</dbReference>
<feature type="chain" id="PRO_5015618078" evidence="3">
    <location>
        <begin position="28"/>
        <end position="200"/>
    </location>
</feature>
<dbReference type="Gene3D" id="1.10.530.10">
    <property type="match status" value="1"/>
</dbReference>
<evidence type="ECO:0000259" key="4">
    <source>
        <dbReference type="Pfam" id="PF01464"/>
    </source>
</evidence>
<feature type="domain" description="Transglycosylase SLT" evidence="4">
    <location>
        <begin position="86"/>
        <end position="180"/>
    </location>
</feature>
<dbReference type="PANTHER" id="PTHR37423">
    <property type="entry name" value="SOLUBLE LYTIC MUREIN TRANSGLYCOSYLASE-RELATED"/>
    <property type="match status" value="1"/>
</dbReference>
<comment type="similarity">
    <text evidence="2">Belongs to the virb1 family.</text>
</comment>
<dbReference type="OrthoDB" id="9815002at2"/>
<dbReference type="SUPFAM" id="SSF53955">
    <property type="entry name" value="Lysozyme-like"/>
    <property type="match status" value="1"/>
</dbReference>